<reference evidence="1 2" key="1">
    <citation type="journal article" date="2013" name="Genome Biol. Evol.">
        <title>Genomes of Stigonematalean cyanobacteria (subsection V) and the evolution of oxygenic photosynthesis from prokaryotes to plastids.</title>
        <authorList>
            <person name="Dagan T."/>
            <person name="Roettger M."/>
            <person name="Stucken K."/>
            <person name="Landan G."/>
            <person name="Koch R."/>
            <person name="Major P."/>
            <person name="Gould S.B."/>
            <person name="Goremykin V.V."/>
            <person name="Rippka R."/>
            <person name="Tandeau de Marsac N."/>
            <person name="Gugger M."/>
            <person name="Lockhart P.J."/>
            <person name="Allen J.F."/>
            <person name="Brune I."/>
            <person name="Maus I."/>
            <person name="Puhler A."/>
            <person name="Martin W.F."/>
        </authorList>
    </citation>
    <scope>NUCLEOTIDE SEQUENCE [LARGE SCALE GENOMIC DNA]</scope>
    <source>
        <strain evidence="1 2">PCC 7110</strain>
    </source>
</reference>
<comment type="caution">
    <text evidence="1">The sequence shown here is derived from an EMBL/GenBank/DDBJ whole genome shotgun (WGS) entry which is preliminary data.</text>
</comment>
<dbReference type="Proteomes" id="UP000076925">
    <property type="component" value="Unassembled WGS sequence"/>
</dbReference>
<keyword evidence="2" id="KW-1185">Reference proteome</keyword>
<evidence type="ECO:0008006" key="3">
    <source>
        <dbReference type="Google" id="ProtNLM"/>
    </source>
</evidence>
<protein>
    <recommendedName>
        <fullName evidence="3">Transglutaminase-like domain-containing protein</fullName>
    </recommendedName>
</protein>
<dbReference type="OrthoDB" id="5649947at2"/>
<proteinExistence type="predicted"/>
<evidence type="ECO:0000313" key="1">
    <source>
        <dbReference type="EMBL" id="KYC34809.1"/>
    </source>
</evidence>
<evidence type="ECO:0000313" key="2">
    <source>
        <dbReference type="Proteomes" id="UP000076925"/>
    </source>
</evidence>
<dbReference type="EMBL" id="ANNX02000064">
    <property type="protein sequence ID" value="KYC34809.1"/>
    <property type="molecule type" value="Genomic_DNA"/>
</dbReference>
<name>A0A139WQW9_9CYAN</name>
<sequence length="210" mass="24276">MNSIDTLPNVNIQSQGLVSEKFLNLDIKTFWQACYWVKNLPYGFNLNNENSLILFEENRGTCITKHGIIARLAQELELEIYKNLGFYQLNDDIVTGVNAILQVHGLNFIPQTHCFLEYGSYRVDLTEGNCNGKNKTIENYDFVIRVNPDLTYKEEEQYYINYLKQYFSIEPKLAEIGIPTILQLLETCNQQFKYQCSILSSRSSPAFVTP</sequence>
<gene>
    <name evidence="1" type="ORF">WA1_49695</name>
</gene>
<organism evidence="1 2">
    <name type="scientific">Scytonema hofmannii PCC 7110</name>
    <dbReference type="NCBI Taxonomy" id="128403"/>
    <lineage>
        <taxon>Bacteria</taxon>
        <taxon>Bacillati</taxon>
        <taxon>Cyanobacteriota</taxon>
        <taxon>Cyanophyceae</taxon>
        <taxon>Nostocales</taxon>
        <taxon>Scytonemataceae</taxon>
        <taxon>Scytonema</taxon>
    </lineage>
</organism>
<dbReference type="AlphaFoldDB" id="A0A139WQW9"/>
<accession>A0A139WQW9</accession>
<dbReference type="RefSeq" id="WP_017740985.1">
    <property type="nucleotide sequence ID" value="NZ_KQ976355.1"/>
</dbReference>